<dbReference type="PANTHER" id="PTHR10963:SF55">
    <property type="entry name" value="GLYCOSIDE HYDROLASE FAMILY 16 PROTEIN"/>
    <property type="match status" value="1"/>
</dbReference>
<feature type="compositionally biased region" description="Polar residues" evidence="2">
    <location>
        <begin position="78"/>
        <end position="97"/>
    </location>
</feature>
<dbReference type="Pfam" id="PF00722">
    <property type="entry name" value="Glyco_hydro_16"/>
    <property type="match status" value="1"/>
</dbReference>
<dbReference type="GO" id="GO:0004553">
    <property type="term" value="F:hydrolase activity, hydrolyzing O-glycosyl compounds"/>
    <property type="evidence" value="ECO:0007669"/>
    <property type="project" value="InterPro"/>
</dbReference>
<evidence type="ECO:0000256" key="1">
    <source>
        <dbReference type="ARBA" id="ARBA00006865"/>
    </source>
</evidence>
<comment type="similarity">
    <text evidence="1">Belongs to the glycosyl hydrolase 16 family.</text>
</comment>
<keyword evidence="3" id="KW-1133">Transmembrane helix</keyword>
<evidence type="ECO:0000313" key="5">
    <source>
        <dbReference type="EMBL" id="PFH48494.1"/>
    </source>
</evidence>
<evidence type="ECO:0000259" key="4">
    <source>
        <dbReference type="PROSITE" id="PS51762"/>
    </source>
</evidence>
<dbReference type="PANTHER" id="PTHR10963">
    <property type="entry name" value="GLYCOSYL HYDROLASE-RELATED"/>
    <property type="match status" value="1"/>
</dbReference>
<dbReference type="InterPro" id="IPR000757">
    <property type="entry name" value="Beta-glucanase-like"/>
</dbReference>
<dbReference type="STRING" id="703135.A0A2A9NGQ6"/>
<organism evidence="5 6">
    <name type="scientific">Amanita thiersii Skay4041</name>
    <dbReference type="NCBI Taxonomy" id="703135"/>
    <lineage>
        <taxon>Eukaryota</taxon>
        <taxon>Fungi</taxon>
        <taxon>Dikarya</taxon>
        <taxon>Basidiomycota</taxon>
        <taxon>Agaricomycotina</taxon>
        <taxon>Agaricomycetes</taxon>
        <taxon>Agaricomycetidae</taxon>
        <taxon>Agaricales</taxon>
        <taxon>Pluteineae</taxon>
        <taxon>Amanitaceae</taxon>
        <taxon>Amanita</taxon>
    </lineage>
</organism>
<protein>
    <submittedName>
        <fullName evidence="5">Glycoside hydrolase family 16 protein</fullName>
    </submittedName>
</protein>
<keyword evidence="3" id="KW-0472">Membrane</keyword>
<dbReference type="OrthoDB" id="4781at2759"/>
<dbReference type="AlphaFoldDB" id="A0A2A9NGQ6"/>
<keyword evidence="5" id="KW-0378">Hydrolase</keyword>
<dbReference type="InterPro" id="IPR013320">
    <property type="entry name" value="ConA-like_dom_sf"/>
</dbReference>
<dbReference type="Gene3D" id="2.60.120.200">
    <property type="match status" value="1"/>
</dbReference>
<feature type="compositionally biased region" description="Polar residues" evidence="2">
    <location>
        <begin position="31"/>
        <end position="47"/>
    </location>
</feature>
<evidence type="ECO:0000256" key="2">
    <source>
        <dbReference type="SAM" id="MobiDB-lite"/>
    </source>
</evidence>
<dbReference type="Proteomes" id="UP000242287">
    <property type="component" value="Unassembled WGS sequence"/>
</dbReference>
<dbReference type="InterPro" id="IPR050546">
    <property type="entry name" value="Glycosyl_Hydrlase_16"/>
</dbReference>
<keyword evidence="6" id="KW-1185">Reference proteome</keyword>
<dbReference type="EMBL" id="KZ302060">
    <property type="protein sequence ID" value="PFH48494.1"/>
    <property type="molecule type" value="Genomic_DNA"/>
</dbReference>
<feature type="domain" description="GH16" evidence="4">
    <location>
        <begin position="121"/>
        <end position="533"/>
    </location>
</feature>
<dbReference type="CDD" id="cd08024">
    <property type="entry name" value="GH16_CCF"/>
    <property type="match status" value="1"/>
</dbReference>
<feature type="region of interest" description="Disordered" evidence="2">
    <location>
        <begin position="1"/>
        <end position="47"/>
    </location>
</feature>
<feature type="transmembrane region" description="Helical" evidence="3">
    <location>
        <begin position="133"/>
        <end position="155"/>
    </location>
</feature>
<evidence type="ECO:0000256" key="3">
    <source>
        <dbReference type="SAM" id="Phobius"/>
    </source>
</evidence>
<proteinExistence type="inferred from homology"/>
<evidence type="ECO:0000313" key="6">
    <source>
        <dbReference type="Proteomes" id="UP000242287"/>
    </source>
</evidence>
<reference evidence="5 6" key="1">
    <citation type="submission" date="2014-02" db="EMBL/GenBank/DDBJ databases">
        <title>Transposable element dynamics among asymbiotic and ectomycorrhizal Amanita fungi.</title>
        <authorList>
            <consortium name="DOE Joint Genome Institute"/>
            <person name="Hess J."/>
            <person name="Skrede I."/>
            <person name="Wolfe B."/>
            <person name="LaButti K."/>
            <person name="Ohm R.A."/>
            <person name="Grigoriev I.V."/>
            <person name="Pringle A."/>
        </authorList>
    </citation>
    <scope>NUCLEOTIDE SEQUENCE [LARGE SCALE GENOMIC DNA]</scope>
    <source>
        <strain evidence="5 6">SKay4041</strain>
    </source>
</reference>
<gene>
    <name evidence="5" type="ORF">AMATHDRAFT_149755</name>
</gene>
<dbReference type="PROSITE" id="PS51762">
    <property type="entry name" value="GH16_2"/>
    <property type="match status" value="1"/>
</dbReference>
<accession>A0A2A9NGQ6</accession>
<sequence length="534" mass="60459">MSRPPSPTHDNPFDTPTSTRPPSERRLDISRPSTGTSSPSLYSASTGSSGILTVPRYGIQTAQQPTIRSILASRPDSAHSSTPRFPAISTTRPTTPSALAAKPKAPRMRSHLVNTDVPVPKPWNDKKNPRATFAYFLTYGVICIGLIGGILQSYFKYKNAELDRKPLCLVFEENFDDEDGVFGENGSFQREVNMDGFGNGEFSMTTESRNNSFVKDGFLYIVPTLTADNIGWDAIYDGTVYNITGCTFLDTQPNGGYVTQDGYRYFDQASYYRACSAISNRTLGTVINPVQSARITTRKSASIKFGRVEVRAKMPTGDWMWPAIWMLPRDNVYGTWPRSGEIDILESRGNGIRYTARGSNFVQGSLHWGPTPQLDGVTRTYSWWTDKRKSFGSDFHTYALEWTEDFLRIYVDSRLHTLLDIRFSKPFWDRGKFPDVLFDQNSANFIPLNNPWINGTKATPFDQEFYLIMNVAVGSTNGWFPNYQGDKPWIDDSSRPMADFARSYPKWYPSWPLDAKDRGMVVDYVKMWKHCDNK</sequence>
<name>A0A2A9NGQ6_9AGAR</name>
<dbReference type="GO" id="GO:0005975">
    <property type="term" value="P:carbohydrate metabolic process"/>
    <property type="evidence" value="ECO:0007669"/>
    <property type="project" value="InterPro"/>
</dbReference>
<feature type="region of interest" description="Disordered" evidence="2">
    <location>
        <begin position="73"/>
        <end position="108"/>
    </location>
</feature>
<keyword evidence="3" id="KW-0812">Transmembrane</keyword>
<dbReference type="SUPFAM" id="SSF49899">
    <property type="entry name" value="Concanavalin A-like lectins/glucanases"/>
    <property type="match status" value="1"/>
</dbReference>